<organism evidence="2 3">
    <name type="scientific">Pristionchus fissidentatus</name>
    <dbReference type="NCBI Taxonomy" id="1538716"/>
    <lineage>
        <taxon>Eukaryota</taxon>
        <taxon>Metazoa</taxon>
        <taxon>Ecdysozoa</taxon>
        <taxon>Nematoda</taxon>
        <taxon>Chromadorea</taxon>
        <taxon>Rhabditida</taxon>
        <taxon>Rhabditina</taxon>
        <taxon>Diplogasteromorpha</taxon>
        <taxon>Diplogasteroidea</taxon>
        <taxon>Neodiplogasteridae</taxon>
        <taxon>Pristionchus</taxon>
    </lineage>
</organism>
<protein>
    <submittedName>
        <fullName evidence="2">Uncharacterized protein</fullName>
    </submittedName>
</protein>
<dbReference type="Proteomes" id="UP001432322">
    <property type="component" value="Unassembled WGS sequence"/>
</dbReference>
<keyword evidence="3" id="KW-1185">Reference proteome</keyword>
<evidence type="ECO:0000313" key="2">
    <source>
        <dbReference type="EMBL" id="GMT08984.1"/>
    </source>
</evidence>
<evidence type="ECO:0000256" key="1">
    <source>
        <dbReference type="SAM" id="Phobius"/>
    </source>
</evidence>
<keyword evidence="1" id="KW-0812">Transmembrane</keyword>
<keyword evidence="1" id="KW-1133">Transmembrane helix</keyword>
<proteinExistence type="predicted"/>
<feature type="non-terminal residue" evidence="2">
    <location>
        <position position="1"/>
    </location>
</feature>
<evidence type="ECO:0000313" key="3">
    <source>
        <dbReference type="Proteomes" id="UP001432322"/>
    </source>
</evidence>
<reference evidence="2" key="1">
    <citation type="submission" date="2023-10" db="EMBL/GenBank/DDBJ databases">
        <title>Genome assembly of Pristionchus species.</title>
        <authorList>
            <person name="Yoshida K."/>
            <person name="Sommer R.J."/>
        </authorList>
    </citation>
    <scope>NUCLEOTIDE SEQUENCE</scope>
    <source>
        <strain evidence="2">RS5133</strain>
    </source>
</reference>
<feature type="non-terminal residue" evidence="2">
    <location>
        <position position="360"/>
    </location>
</feature>
<gene>
    <name evidence="2" type="ORF">PFISCL1PPCAC_281</name>
</gene>
<dbReference type="AlphaFoldDB" id="A0AAV5URQ1"/>
<comment type="caution">
    <text evidence="2">The sequence shown here is derived from an EMBL/GenBank/DDBJ whole genome shotgun (WGS) entry which is preliminary data.</text>
</comment>
<accession>A0AAV5URQ1</accession>
<feature type="transmembrane region" description="Helical" evidence="1">
    <location>
        <begin position="328"/>
        <end position="352"/>
    </location>
</feature>
<dbReference type="EMBL" id="BTSY01000001">
    <property type="protein sequence ID" value="GMT08984.1"/>
    <property type="molecule type" value="Genomic_DNA"/>
</dbReference>
<keyword evidence="1" id="KW-0472">Membrane</keyword>
<name>A0AAV5URQ1_9BILA</name>
<sequence>EAHGSRQEFGSDFIFCSFLISAAKTFDSMFSSNVYRYYPSMKFAYNDMTSDVVQFDEVGREFWRPFKIACDPDNVDSRNASIFPWRLTKIDASKMNMECAANERIIVIHNNALEGSIKSLICNYDKFEYVTDEIAPRTVSINETESFFAYCGVDVRTQCEPLRVWDCAECTAPSSDGTKATCPSDKWRLEDGSWSKARVFCNQSSSSDSERTSVWFRQIEDNVTKIDRGGCSTVFDCRPFSALSFDCPKQDPPIVCDPMVFSSDNKTLTCGDDTVLQYHLRREWDNNTLKCVLKSGLYRSPTAELDKKENVYCEKVPVEAQPATDDDVAIAVSICIFIALIIVAVIVAVEVVKYRRHKKV</sequence>